<dbReference type="InterPro" id="IPR027417">
    <property type="entry name" value="P-loop_NTPase"/>
</dbReference>
<sequence length="488" mass="55449">MEILMTVIMGEIANRSISFLIDKCSSAPKNQDERLHDLQRLLLRVNVIVEEAEGRDITNKAMLYQLNMLRKEMYRGYFIMDNFRSQANNEEKNSEDGNVSHHFTPSKLNPAKRLFFSTSDNAHGKRELQQSLYNLNNVIVDVSEFKAFLRNYPPLYRQPYSMHLFLDKSMFGRQMEMERILNFLMLPEPSAPPITKRVAVLPIVGVANTGKSTLVAHVCNNERVRNHFGKIVFITENDLKDRGLINLKDRDVVLQPNSPLNGNGQVLAIIEFSEDIDEAAWRSCLACATCLGSVVKIIITSRSEKITRFGTTEALVLNLLPLEAYWYFFKVLTFGSADPKDQPRLESVALDICKSISGSFLNAHIFSSVLRADLSTTHWCMVQATLRGIMTRNACLSYECCVNRKNPVYVRGRVTNDLFAIYPSTEISSDETVPETTLPELLLGGVRCEGKFEVLALKSRIAPYKNYTNTCEMLTPRSTKAKRHQKPR</sequence>
<protein>
    <recommendedName>
        <fullName evidence="3">Rx N-terminal domain-containing protein</fullName>
    </recommendedName>
</protein>
<dbReference type="PANTHER" id="PTHR33377">
    <property type="entry name" value="OS10G0134700 PROTEIN-RELATED"/>
    <property type="match status" value="1"/>
</dbReference>
<evidence type="ECO:0000313" key="1">
    <source>
        <dbReference type="EMBL" id="WVZ61651.1"/>
    </source>
</evidence>
<dbReference type="Gene3D" id="3.40.50.300">
    <property type="entry name" value="P-loop containing nucleotide triphosphate hydrolases"/>
    <property type="match status" value="1"/>
</dbReference>
<organism evidence="1 2">
    <name type="scientific">Paspalum notatum var. saurae</name>
    <dbReference type="NCBI Taxonomy" id="547442"/>
    <lineage>
        <taxon>Eukaryota</taxon>
        <taxon>Viridiplantae</taxon>
        <taxon>Streptophyta</taxon>
        <taxon>Embryophyta</taxon>
        <taxon>Tracheophyta</taxon>
        <taxon>Spermatophyta</taxon>
        <taxon>Magnoliopsida</taxon>
        <taxon>Liliopsida</taxon>
        <taxon>Poales</taxon>
        <taxon>Poaceae</taxon>
        <taxon>PACMAD clade</taxon>
        <taxon>Panicoideae</taxon>
        <taxon>Andropogonodae</taxon>
        <taxon>Paspaleae</taxon>
        <taxon>Paspalinae</taxon>
        <taxon>Paspalum</taxon>
    </lineage>
</organism>
<dbReference type="SUPFAM" id="SSF52540">
    <property type="entry name" value="P-loop containing nucleoside triphosphate hydrolases"/>
    <property type="match status" value="1"/>
</dbReference>
<dbReference type="AlphaFoldDB" id="A0AAQ3SVV4"/>
<proteinExistence type="predicted"/>
<reference evidence="1 2" key="1">
    <citation type="submission" date="2024-02" db="EMBL/GenBank/DDBJ databases">
        <title>High-quality chromosome-scale genome assembly of Pensacola bahiagrass (Paspalum notatum Flugge var. saurae).</title>
        <authorList>
            <person name="Vega J.M."/>
            <person name="Podio M."/>
            <person name="Orjuela J."/>
            <person name="Siena L.A."/>
            <person name="Pessino S.C."/>
            <person name="Combes M.C."/>
            <person name="Mariac C."/>
            <person name="Albertini E."/>
            <person name="Pupilli F."/>
            <person name="Ortiz J.P.A."/>
            <person name="Leblanc O."/>
        </authorList>
    </citation>
    <scope>NUCLEOTIDE SEQUENCE [LARGE SCALE GENOMIC DNA]</scope>
    <source>
        <strain evidence="1">R1</strain>
        <tissue evidence="1">Leaf</tissue>
    </source>
</reference>
<dbReference type="PANTHER" id="PTHR33377:SF50">
    <property type="entry name" value="NB-ARC DOMAIN-CONTAINING PROTEIN"/>
    <property type="match status" value="1"/>
</dbReference>
<evidence type="ECO:0000313" key="2">
    <source>
        <dbReference type="Proteomes" id="UP001341281"/>
    </source>
</evidence>
<accession>A0AAQ3SVV4</accession>
<gene>
    <name evidence="1" type="ORF">U9M48_011489</name>
</gene>
<dbReference type="EMBL" id="CP144747">
    <property type="protein sequence ID" value="WVZ61651.1"/>
    <property type="molecule type" value="Genomic_DNA"/>
</dbReference>
<dbReference type="Proteomes" id="UP001341281">
    <property type="component" value="Chromosome 03"/>
</dbReference>
<evidence type="ECO:0008006" key="3">
    <source>
        <dbReference type="Google" id="ProtNLM"/>
    </source>
</evidence>
<name>A0AAQ3SVV4_PASNO</name>
<keyword evidence="2" id="KW-1185">Reference proteome</keyword>